<protein>
    <recommendedName>
        <fullName evidence="3">Lipoprotein</fullName>
    </recommendedName>
</protein>
<dbReference type="PROSITE" id="PS51257">
    <property type="entry name" value="PROKAR_LIPOPROTEIN"/>
    <property type="match status" value="1"/>
</dbReference>
<dbReference type="RefSeq" id="WP_253476305.1">
    <property type="nucleotide sequence ID" value="NZ_JALJXV010000003.1"/>
</dbReference>
<evidence type="ECO:0008006" key="3">
    <source>
        <dbReference type="Google" id="ProtNLM"/>
    </source>
</evidence>
<reference evidence="1" key="1">
    <citation type="submission" date="2022-03" db="EMBL/GenBank/DDBJ databases">
        <title>Genomic Encyclopedia of Type Strains, Phase III (KMG-III): the genomes of soil and plant-associated and newly described type strains.</title>
        <authorList>
            <person name="Whitman W."/>
        </authorList>
    </citation>
    <scope>NUCLEOTIDE SEQUENCE</scope>
    <source>
        <strain evidence="1">ANL 6-2</strain>
    </source>
</reference>
<dbReference type="AlphaFoldDB" id="A0AAE3KB85"/>
<proteinExistence type="predicted"/>
<comment type="caution">
    <text evidence="1">The sequence shown here is derived from an EMBL/GenBank/DDBJ whole genome shotgun (WGS) entry which is preliminary data.</text>
</comment>
<accession>A0AAE3KB85</accession>
<gene>
    <name evidence="1" type="ORF">J2T57_001463</name>
</gene>
<evidence type="ECO:0000313" key="2">
    <source>
        <dbReference type="Proteomes" id="UP001205843"/>
    </source>
</evidence>
<dbReference type="Proteomes" id="UP001205843">
    <property type="component" value="Unassembled WGS sequence"/>
</dbReference>
<keyword evidence="2" id="KW-1185">Reference proteome</keyword>
<name>A0AAE3KB85_9GAMM</name>
<dbReference type="EMBL" id="JALJXV010000003">
    <property type="protein sequence ID" value="MCP1674361.1"/>
    <property type="molecule type" value="Genomic_DNA"/>
</dbReference>
<organism evidence="1 2">
    <name type="scientific">Natronocella acetinitrilica</name>
    <dbReference type="NCBI Taxonomy" id="414046"/>
    <lineage>
        <taxon>Bacteria</taxon>
        <taxon>Pseudomonadati</taxon>
        <taxon>Pseudomonadota</taxon>
        <taxon>Gammaproteobacteria</taxon>
        <taxon>Chromatiales</taxon>
        <taxon>Ectothiorhodospiraceae</taxon>
        <taxon>Natronocella</taxon>
    </lineage>
</organism>
<sequence length="155" mass="16342">MSARHRFKTLIGSAAAALLLAGCLDEGGGGGSGDGSSSFVDDILDVVDDVTESLPECRRAGTGTVTFYVSYRTSAVVQMNLDGVGPNFTNHVFPSPNPGPSCGSNALGAMTYADIPAQRHTYTARTQQLMNNINWEGSVRVRACECVRVELEGPN</sequence>
<evidence type="ECO:0000313" key="1">
    <source>
        <dbReference type="EMBL" id="MCP1674361.1"/>
    </source>
</evidence>